<reference evidence="1 2" key="1">
    <citation type="submission" date="2014-04" db="EMBL/GenBank/DDBJ databases">
        <title>Evolutionary Origins and Diversification of the Mycorrhizal Mutualists.</title>
        <authorList>
            <consortium name="DOE Joint Genome Institute"/>
            <consortium name="Mycorrhizal Genomics Consortium"/>
            <person name="Kohler A."/>
            <person name="Kuo A."/>
            <person name="Nagy L.G."/>
            <person name="Floudas D."/>
            <person name="Copeland A."/>
            <person name="Barry K.W."/>
            <person name="Cichocki N."/>
            <person name="Veneault-Fourrey C."/>
            <person name="LaButti K."/>
            <person name="Lindquist E.A."/>
            <person name="Lipzen A."/>
            <person name="Lundell T."/>
            <person name="Morin E."/>
            <person name="Murat C."/>
            <person name="Riley R."/>
            <person name="Ohm R."/>
            <person name="Sun H."/>
            <person name="Tunlid A."/>
            <person name="Henrissat B."/>
            <person name="Grigoriev I.V."/>
            <person name="Hibbett D.S."/>
            <person name="Martin F."/>
        </authorList>
    </citation>
    <scope>NUCLEOTIDE SEQUENCE [LARGE SCALE GENOMIC DNA]</scope>
    <source>
        <strain evidence="1 2">Koide BX008</strain>
    </source>
</reference>
<dbReference type="SUPFAM" id="SSF52047">
    <property type="entry name" value="RNI-like"/>
    <property type="match status" value="1"/>
</dbReference>
<proteinExistence type="predicted"/>
<dbReference type="InterPro" id="IPR032675">
    <property type="entry name" value="LRR_dom_sf"/>
</dbReference>
<dbReference type="EMBL" id="KN818336">
    <property type="protein sequence ID" value="KIL58526.1"/>
    <property type="molecule type" value="Genomic_DNA"/>
</dbReference>
<dbReference type="AlphaFoldDB" id="A0A0C2WPB3"/>
<protein>
    <recommendedName>
        <fullName evidence="3">F-box domain-containing protein</fullName>
    </recommendedName>
</protein>
<dbReference type="Proteomes" id="UP000054549">
    <property type="component" value="Unassembled WGS sequence"/>
</dbReference>
<keyword evidence="2" id="KW-1185">Reference proteome</keyword>
<evidence type="ECO:0000313" key="1">
    <source>
        <dbReference type="EMBL" id="KIL58526.1"/>
    </source>
</evidence>
<gene>
    <name evidence="1" type="ORF">M378DRAFT_315135</name>
</gene>
<sequence length="446" mass="52054">MFLIPEVIREIFHYFSTPLHLHELNSFPWYLGHVCASWRAVFMTMPLHFWNKLDITLDFMDNLYDNPLRRKNRYELMLHVLRFFLDRTNRHPFSFQLERRFQCLEGEEDYIGSVLEMLVAESTRWEDVFIRYQQSHVPILYRARNRLPLLRSVQLLRSRFDGEQSLGYDLLEGASCLRSVSIADLCEWQMDWTQLRVLKIGQFHQGERLLSVLSQAKQLEKLAIYQSFSGFDLEPSTTLLSFESLRVLTVTEVGLLSIFYAPCLEELYINGWDDEDTVDNAITSFLLGSSCHLKRFGMAGCSAASLSIILRHTPDLIHLNLDNGTSMVRSFDDLIFHRQRPDKLPAARYLQSLTLLDSGLSDLELMELCTLLGSRARRITDDAGDVLVDKLRRLSIVMLDRSAQYCERGVVERLRRQCQGQEVQFTIDEAANMPWPRHDNTRILDW</sequence>
<accession>A0A0C2WPB3</accession>
<name>A0A0C2WPB3_AMAMK</name>
<evidence type="ECO:0008006" key="3">
    <source>
        <dbReference type="Google" id="ProtNLM"/>
    </source>
</evidence>
<dbReference type="Gene3D" id="3.80.10.10">
    <property type="entry name" value="Ribonuclease Inhibitor"/>
    <property type="match status" value="1"/>
</dbReference>
<organism evidence="1 2">
    <name type="scientific">Amanita muscaria (strain Koide BX008)</name>
    <dbReference type="NCBI Taxonomy" id="946122"/>
    <lineage>
        <taxon>Eukaryota</taxon>
        <taxon>Fungi</taxon>
        <taxon>Dikarya</taxon>
        <taxon>Basidiomycota</taxon>
        <taxon>Agaricomycotina</taxon>
        <taxon>Agaricomycetes</taxon>
        <taxon>Agaricomycetidae</taxon>
        <taxon>Agaricales</taxon>
        <taxon>Pluteineae</taxon>
        <taxon>Amanitaceae</taxon>
        <taxon>Amanita</taxon>
    </lineage>
</organism>
<dbReference type="HOGENOM" id="CLU_049746_0_0_1"/>
<evidence type="ECO:0000313" key="2">
    <source>
        <dbReference type="Proteomes" id="UP000054549"/>
    </source>
</evidence>
<dbReference type="InParanoid" id="A0A0C2WPB3"/>
<dbReference type="OrthoDB" id="3039363at2759"/>